<dbReference type="GO" id="GO:0005096">
    <property type="term" value="F:GTPase activator activity"/>
    <property type="evidence" value="ECO:0007669"/>
    <property type="project" value="TreeGrafter"/>
</dbReference>
<dbReference type="InterPro" id="IPR035969">
    <property type="entry name" value="Rab-GAP_TBC_sf"/>
</dbReference>
<dbReference type="Gene3D" id="1.10.472.80">
    <property type="entry name" value="Ypt/Rab-GAP domain of gyp1p, domain 3"/>
    <property type="match status" value="1"/>
</dbReference>
<dbReference type="OrthoDB" id="294251at2759"/>
<dbReference type="PANTHER" id="PTHR47219">
    <property type="entry name" value="RAB GTPASE-ACTIVATING PROTEIN 1-LIKE"/>
    <property type="match status" value="1"/>
</dbReference>
<feature type="domain" description="Rab-GAP TBC" evidence="4">
    <location>
        <begin position="675"/>
        <end position="873"/>
    </location>
</feature>
<feature type="coiled-coil region" evidence="1">
    <location>
        <begin position="492"/>
        <end position="529"/>
    </location>
</feature>
<sequence length="977" mass="111887">MTEKLVQSGRKRDGLLVDFDTSPSIGVGDTSTDVAYETGGKNLKKAAAGPAQRKGKGMDTRFMEDIKEVAPCFDDKLCGYLNKGSRGPGKGHKTRWFVYSEDACKLYYYRTPQDILPLGEIDVSAASFSMNADPQKPAVFQISTPHKTYDIGAQDKQTMLYWLQELQKKRREFSKKKTLQIHKSNRSQTSEAGEDQDVPAILSPVDIPVGKVGEHSYMGGDSNTGFTNWSIRNLKTEIMNSMASLKTRRLSNMQDSGTSPMHSPSTEQSAVAIGDEAAASQLKPPQQKMNKSASLKRMFAPRPTSKFWTNATDDVVCGEISEPKIVSQEVTCQKCKQLQQYVVHLKDEVQTVEEELVANRELVKLMQKQMVSLTKSEASREAVMIAKTDADMFNIIKEKDKQLVDLEYLLEATHEEKALTTDRMRSLVCEVQSLKDKITVCEEMIMAKDQVVMALTDQIYELEGQLQKNTKPPATNSSTNTTLQRMPHAQELDELKDKCAAFEIQNRFLNKEILELNQLRKDVNERENSWNAKCTELEAKYFQLESKFFILLNEMKGPRKDEDQSQELVNRLLEDAMESEVVERVERSYTASGNYHSDCDRFGFYKQPLSQVDEEDFLVSHAKLLQQKSDQLADKAKEEENHISKNVKWENFVVALEKSRDPRRASELKSLVRGGIPPQFREKVWRICIGFRISKLRDRLGCGYYQNLLSSKVKTSNNRANPAAKQIELDLLRTLPNNKHYESLNSDGIPKLRRVLLAYSRHNPCVGYCQGMNRLAAWAMLFLPEEEAFWCLVGIMDYIMPPDYFGKTMMAAQADQRVVKDLIAEKLPRINAHFEKNELDISLFTFNWFLTLFVDNVPPETTLRIWDSFLLEGNKVLFRFCLAFLKFKEEDILKQRDMISLNNYLRTLGEKIFDVGRLSQIAFTELNPFPMKFVKQRRAFHLPQVQLELEELDALRGEIREKKDQTDLMEFSSDDDL</sequence>
<dbReference type="PROSITE" id="PS50086">
    <property type="entry name" value="TBC_RABGAP"/>
    <property type="match status" value="1"/>
</dbReference>
<dbReference type="RefSeq" id="XP_013383214.1">
    <property type="nucleotide sequence ID" value="XM_013527760.1"/>
</dbReference>
<gene>
    <name evidence="6" type="primary">LOC106153714</name>
</gene>
<dbReference type="GO" id="GO:0031267">
    <property type="term" value="F:small GTPase binding"/>
    <property type="evidence" value="ECO:0007669"/>
    <property type="project" value="TreeGrafter"/>
</dbReference>
<dbReference type="SMART" id="SM00164">
    <property type="entry name" value="TBC"/>
    <property type="match status" value="1"/>
</dbReference>
<dbReference type="Gene3D" id="2.30.29.30">
    <property type="entry name" value="Pleckstrin-homology domain (PH domain)/Phosphotyrosine-binding domain (PTB)"/>
    <property type="match status" value="1"/>
</dbReference>
<feature type="region of interest" description="Disordered" evidence="2">
    <location>
        <begin position="174"/>
        <end position="197"/>
    </location>
</feature>
<keyword evidence="1" id="KW-0175">Coiled coil</keyword>
<dbReference type="SUPFAM" id="SSF47923">
    <property type="entry name" value="Ypt/Rab-GAP domain of gyp1p"/>
    <property type="match status" value="2"/>
</dbReference>
<dbReference type="Proteomes" id="UP000085678">
    <property type="component" value="Unplaced"/>
</dbReference>
<feature type="compositionally biased region" description="Basic residues" evidence="2">
    <location>
        <begin position="174"/>
        <end position="185"/>
    </location>
</feature>
<dbReference type="AlphaFoldDB" id="A0A1S3HDP6"/>
<proteinExistence type="predicted"/>
<evidence type="ECO:0000259" key="3">
    <source>
        <dbReference type="PROSITE" id="PS50003"/>
    </source>
</evidence>
<dbReference type="FunFam" id="1.10.472.80:FF:000018">
    <property type="entry name" value="TBC1 domain family member 2B"/>
    <property type="match status" value="1"/>
</dbReference>
<dbReference type="Gene3D" id="1.10.10.750">
    <property type="entry name" value="Ypt/Rab-GAP domain of gyp1p, domain 1"/>
    <property type="match status" value="1"/>
</dbReference>
<feature type="domain" description="PH" evidence="3">
    <location>
        <begin position="74"/>
        <end position="171"/>
    </location>
</feature>
<dbReference type="InterPro" id="IPR050302">
    <property type="entry name" value="Rab_GAP_TBC_domain"/>
</dbReference>
<dbReference type="Gene3D" id="1.10.8.270">
    <property type="entry name" value="putative rabgap domain of human tbc1 domain family member 14 like domains"/>
    <property type="match status" value="1"/>
</dbReference>
<accession>A0A1S3HDP6</accession>
<dbReference type="InterPro" id="IPR001849">
    <property type="entry name" value="PH_domain"/>
</dbReference>
<dbReference type="InterPro" id="IPR000195">
    <property type="entry name" value="Rab-GAP-TBC_dom"/>
</dbReference>
<dbReference type="SMART" id="SM00233">
    <property type="entry name" value="PH"/>
    <property type="match status" value="1"/>
</dbReference>
<dbReference type="FunFam" id="2.30.29.30:FF:000248">
    <property type="entry name" value="TBC1 domain family member 2A isoform X1"/>
    <property type="match status" value="1"/>
</dbReference>
<evidence type="ECO:0000313" key="6">
    <source>
        <dbReference type="RefSeq" id="XP_013383214.1"/>
    </source>
</evidence>
<reference evidence="6" key="1">
    <citation type="submission" date="2025-08" db="UniProtKB">
        <authorList>
            <consortium name="RefSeq"/>
        </authorList>
    </citation>
    <scope>IDENTIFICATION</scope>
    <source>
        <tissue evidence="6">Gonads</tissue>
    </source>
</reference>
<dbReference type="CDD" id="cd01265">
    <property type="entry name" value="PH_TBC1D2A"/>
    <property type="match status" value="1"/>
</dbReference>
<dbReference type="SUPFAM" id="SSF50729">
    <property type="entry name" value="PH domain-like"/>
    <property type="match status" value="1"/>
</dbReference>
<protein>
    <submittedName>
        <fullName evidence="6">TBC1 domain family member 2B isoform X2</fullName>
    </submittedName>
</protein>
<evidence type="ECO:0000259" key="4">
    <source>
        <dbReference type="PROSITE" id="PS50086"/>
    </source>
</evidence>
<dbReference type="PANTHER" id="PTHR47219:SF20">
    <property type="entry name" value="TBC1 DOMAIN FAMILY MEMBER 2B"/>
    <property type="match status" value="1"/>
</dbReference>
<organism evidence="5 6">
    <name type="scientific">Lingula anatina</name>
    <name type="common">Brachiopod</name>
    <name type="synonym">Lingula unguis</name>
    <dbReference type="NCBI Taxonomy" id="7574"/>
    <lineage>
        <taxon>Eukaryota</taxon>
        <taxon>Metazoa</taxon>
        <taxon>Spiralia</taxon>
        <taxon>Lophotrochozoa</taxon>
        <taxon>Brachiopoda</taxon>
        <taxon>Linguliformea</taxon>
        <taxon>Lingulata</taxon>
        <taxon>Lingulida</taxon>
        <taxon>Linguloidea</taxon>
        <taxon>Lingulidae</taxon>
        <taxon>Lingula</taxon>
    </lineage>
</organism>
<dbReference type="GeneID" id="106153714"/>
<evidence type="ECO:0000256" key="1">
    <source>
        <dbReference type="SAM" id="Coils"/>
    </source>
</evidence>
<dbReference type="Pfam" id="PF00566">
    <property type="entry name" value="RabGAP-TBC"/>
    <property type="match status" value="1"/>
</dbReference>
<dbReference type="PROSITE" id="PS50003">
    <property type="entry name" value="PH_DOMAIN"/>
    <property type="match status" value="1"/>
</dbReference>
<dbReference type="InterPro" id="IPR011993">
    <property type="entry name" value="PH-like_dom_sf"/>
</dbReference>
<name>A0A1S3HDP6_LINAN</name>
<evidence type="ECO:0000313" key="5">
    <source>
        <dbReference type="Proteomes" id="UP000085678"/>
    </source>
</evidence>
<evidence type="ECO:0000256" key="2">
    <source>
        <dbReference type="SAM" id="MobiDB-lite"/>
    </source>
</evidence>
<dbReference type="Pfam" id="PF00169">
    <property type="entry name" value="PH"/>
    <property type="match status" value="1"/>
</dbReference>
<dbReference type="FunFam" id="1.10.8.270:FF:000026">
    <property type="entry name" value="TBC (Tre-2/Bub2/Cdc16) domain family"/>
    <property type="match status" value="1"/>
</dbReference>
<keyword evidence="5" id="KW-1185">Reference proteome</keyword>